<proteinExistence type="predicted"/>
<organism evidence="1 2">
    <name type="scientific">Nannocystis exedens</name>
    <dbReference type="NCBI Taxonomy" id="54"/>
    <lineage>
        <taxon>Bacteria</taxon>
        <taxon>Pseudomonadati</taxon>
        <taxon>Myxococcota</taxon>
        <taxon>Polyangia</taxon>
        <taxon>Nannocystales</taxon>
        <taxon>Nannocystaceae</taxon>
        <taxon>Nannocystis</taxon>
    </lineage>
</organism>
<keyword evidence="2" id="KW-1185">Reference proteome</keyword>
<dbReference type="AlphaFoldDB" id="A0A1I2HZB8"/>
<gene>
    <name evidence="1" type="ORF">SAMN02745121_08262</name>
</gene>
<name>A0A1I2HZB8_9BACT</name>
<accession>A0A1I2HZB8</accession>
<reference evidence="2" key="1">
    <citation type="submission" date="2016-10" db="EMBL/GenBank/DDBJ databases">
        <authorList>
            <person name="Varghese N."/>
            <person name="Submissions S."/>
        </authorList>
    </citation>
    <scope>NUCLEOTIDE SEQUENCE [LARGE SCALE GENOMIC DNA]</scope>
    <source>
        <strain evidence="2">ATCC 25963</strain>
    </source>
</reference>
<protein>
    <submittedName>
        <fullName evidence="1">Uncharacterized protein</fullName>
    </submittedName>
</protein>
<dbReference type="EMBL" id="FOMX01000049">
    <property type="protein sequence ID" value="SFF34097.1"/>
    <property type="molecule type" value="Genomic_DNA"/>
</dbReference>
<evidence type="ECO:0000313" key="1">
    <source>
        <dbReference type="EMBL" id="SFF34097.1"/>
    </source>
</evidence>
<dbReference type="Proteomes" id="UP000199400">
    <property type="component" value="Unassembled WGS sequence"/>
</dbReference>
<sequence length="254" mass="28709">MRVRSPPVSPSYQPTLHRLPEDTTGRFAILREFLLRWHGIDTGPVGRTVSRVEEAEARVKRRLPPAVREWIVLLDDLARLGAWVEVLRDALSLTQVPGCRAFSLLVSGENDRHWGPLLRDLGSEDPPTHDFAAVSFGRDREFERVREVAPRVSTWAIEFIVRYLYLSRSVQLEYPVSEAARARLRALGPEVVASQIGRSELFEFEGGLIHVELDSDPSCAMLRCYAPCRATDRSAYDAAADAFARRLDPMWGRA</sequence>
<evidence type="ECO:0000313" key="2">
    <source>
        <dbReference type="Proteomes" id="UP000199400"/>
    </source>
</evidence>